<evidence type="ECO:0008006" key="3">
    <source>
        <dbReference type="Google" id="ProtNLM"/>
    </source>
</evidence>
<dbReference type="Proteomes" id="UP001470230">
    <property type="component" value="Unassembled WGS sequence"/>
</dbReference>
<dbReference type="EMBL" id="JAPFFF010000002">
    <property type="protein sequence ID" value="KAK8897475.1"/>
    <property type="molecule type" value="Genomic_DNA"/>
</dbReference>
<evidence type="ECO:0000313" key="1">
    <source>
        <dbReference type="EMBL" id="KAK8897475.1"/>
    </source>
</evidence>
<name>A0ABR2L299_9EUKA</name>
<gene>
    <name evidence="1" type="ORF">M9Y10_015428</name>
</gene>
<sequence length="397" mass="46938">MEERIKQTINIIDATSTIKIISKPMICSKYKTASSIKIDPENFDWNYRSLSVFLNEITGFKLDEKNECRMQINVNKETYYFFRFVSKKNQQEYILVNIEKDIKVRASKILLDSWCSETYKPNWEKKFLLYSLTSGSKALLRDTALLYYPSTDFSLLFQSFATSFIHMKVQPNNFDTMQIYDFVESFKSTNFYEQINFKRFKNINEGYLFLNLVENNNTKKKLDKMLVDDKEYFILGGTFITPFASSLVCEPRVSGIMLDTTWKLLQNYVCSIHTLIIQNVGQDFKELKNLYSTNWKEIKDSKKLNELQAVLRKVGLCFEKGKVKIGDNKRWEEVSMLKRPMFKMPSCTNQLESTHGHMNSQIPRRNSLWPSLHRIIQDILQKKQKFCFLFQTKLYEL</sequence>
<reference evidence="1 2" key="1">
    <citation type="submission" date="2024-04" db="EMBL/GenBank/DDBJ databases">
        <title>Tritrichomonas musculus Genome.</title>
        <authorList>
            <person name="Alves-Ferreira E."/>
            <person name="Grigg M."/>
            <person name="Lorenzi H."/>
            <person name="Galac M."/>
        </authorList>
    </citation>
    <scope>NUCLEOTIDE SEQUENCE [LARGE SCALE GENOMIC DNA]</scope>
    <source>
        <strain evidence="1 2">EAF2021</strain>
    </source>
</reference>
<evidence type="ECO:0000313" key="2">
    <source>
        <dbReference type="Proteomes" id="UP001470230"/>
    </source>
</evidence>
<accession>A0ABR2L299</accession>
<keyword evidence="2" id="KW-1185">Reference proteome</keyword>
<protein>
    <recommendedName>
        <fullName evidence="3">Initiator binding domain-containing protein</fullName>
    </recommendedName>
</protein>
<organism evidence="1 2">
    <name type="scientific">Tritrichomonas musculus</name>
    <dbReference type="NCBI Taxonomy" id="1915356"/>
    <lineage>
        <taxon>Eukaryota</taxon>
        <taxon>Metamonada</taxon>
        <taxon>Parabasalia</taxon>
        <taxon>Tritrichomonadida</taxon>
        <taxon>Tritrichomonadidae</taxon>
        <taxon>Tritrichomonas</taxon>
    </lineage>
</organism>
<proteinExistence type="predicted"/>
<comment type="caution">
    <text evidence="1">The sequence shown here is derived from an EMBL/GenBank/DDBJ whole genome shotgun (WGS) entry which is preliminary data.</text>
</comment>